<name>A0AAV4DD35_9GAST</name>
<dbReference type="AlphaFoldDB" id="A0AAV4DD35"/>
<comment type="caution">
    <text evidence="1">The sequence shown here is derived from an EMBL/GenBank/DDBJ whole genome shotgun (WGS) entry which is preliminary data.</text>
</comment>
<dbReference type="Proteomes" id="UP000735302">
    <property type="component" value="Unassembled WGS sequence"/>
</dbReference>
<dbReference type="EMBL" id="BLXT01007756">
    <property type="protein sequence ID" value="GFO42167.1"/>
    <property type="molecule type" value="Genomic_DNA"/>
</dbReference>
<protein>
    <submittedName>
        <fullName evidence="1">Uncharacterized protein</fullName>
    </submittedName>
</protein>
<sequence>MNERLECLRKALDLYDLRTLAALNAQRLPCKFQRSARLPLMNERLSGRSSYMAGEVTAHASPRAGAVPRALSSKRQQDLAEYRFVRRQTVGTRQLEVTIA</sequence>
<evidence type="ECO:0000313" key="1">
    <source>
        <dbReference type="EMBL" id="GFO42167.1"/>
    </source>
</evidence>
<evidence type="ECO:0000313" key="2">
    <source>
        <dbReference type="Proteomes" id="UP000735302"/>
    </source>
</evidence>
<keyword evidence="2" id="KW-1185">Reference proteome</keyword>
<proteinExistence type="predicted"/>
<gene>
    <name evidence="1" type="ORF">PoB_006867200</name>
</gene>
<organism evidence="1 2">
    <name type="scientific">Plakobranchus ocellatus</name>
    <dbReference type="NCBI Taxonomy" id="259542"/>
    <lineage>
        <taxon>Eukaryota</taxon>
        <taxon>Metazoa</taxon>
        <taxon>Spiralia</taxon>
        <taxon>Lophotrochozoa</taxon>
        <taxon>Mollusca</taxon>
        <taxon>Gastropoda</taxon>
        <taxon>Heterobranchia</taxon>
        <taxon>Euthyneura</taxon>
        <taxon>Panpulmonata</taxon>
        <taxon>Sacoglossa</taxon>
        <taxon>Placobranchoidea</taxon>
        <taxon>Plakobranchidae</taxon>
        <taxon>Plakobranchus</taxon>
    </lineage>
</organism>
<accession>A0AAV4DD35</accession>
<reference evidence="1 2" key="1">
    <citation type="journal article" date="2021" name="Elife">
        <title>Chloroplast acquisition without the gene transfer in kleptoplastic sea slugs, Plakobranchus ocellatus.</title>
        <authorList>
            <person name="Maeda T."/>
            <person name="Takahashi S."/>
            <person name="Yoshida T."/>
            <person name="Shimamura S."/>
            <person name="Takaki Y."/>
            <person name="Nagai Y."/>
            <person name="Toyoda A."/>
            <person name="Suzuki Y."/>
            <person name="Arimoto A."/>
            <person name="Ishii H."/>
            <person name="Satoh N."/>
            <person name="Nishiyama T."/>
            <person name="Hasebe M."/>
            <person name="Maruyama T."/>
            <person name="Minagawa J."/>
            <person name="Obokata J."/>
            <person name="Shigenobu S."/>
        </authorList>
    </citation>
    <scope>NUCLEOTIDE SEQUENCE [LARGE SCALE GENOMIC DNA]</scope>
</reference>